<dbReference type="AlphaFoldDB" id="A0A2K1FXP1"/>
<dbReference type="GO" id="GO:0005524">
    <property type="term" value="F:ATP binding"/>
    <property type="evidence" value="ECO:0007669"/>
    <property type="project" value="UniProtKB-KW"/>
</dbReference>
<dbReference type="RefSeq" id="WP_103040583.1">
    <property type="nucleotide sequence ID" value="NZ_POWG01000021.1"/>
</dbReference>
<organism evidence="13 14">
    <name type="scientific">Azospirillum argentinense</name>
    <dbReference type="NCBI Taxonomy" id="2970906"/>
    <lineage>
        <taxon>Bacteria</taxon>
        <taxon>Pseudomonadati</taxon>
        <taxon>Pseudomonadota</taxon>
        <taxon>Alphaproteobacteria</taxon>
        <taxon>Rhodospirillales</taxon>
        <taxon>Azospirillaceae</taxon>
        <taxon>Azospirillum</taxon>
    </lineage>
</organism>
<dbReference type="Pfam" id="PF03796">
    <property type="entry name" value="DnaB_C"/>
    <property type="match status" value="1"/>
</dbReference>
<keyword evidence="6 13" id="KW-0347">Helicase</keyword>
<evidence type="ECO:0000256" key="5">
    <source>
        <dbReference type="ARBA" id="ARBA00022801"/>
    </source>
</evidence>
<dbReference type="SUPFAM" id="SSF48024">
    <property type="entry name" value="N-terminal domain of DnaB helicase"/>
    <property type="match status" value="1"/>
</dbReference>
<dbReference type="PANTHER" id="PTHR30153:SF2">
    <property type="entry name" value="REPLICATIVE DNA HELICASE"/>
    <property type="match status" value="1"/>
</dbReference>
<dbReference type="PROSITE" id="PS51199">
    <property type="entry name" value="SF4_HELICASE"/>
    <property type="match status" value="1"/>
</dbReference>
<dbReference type="GO" id="GO:0016787">
    <property type="term" value="F:hydrolase activity"/>
    <property type="evidence" value="ECO:0007669"/>
    <property type="project" value="UniProtKB-KW"/>
</dbReference>
<keyword evidence="4" id="KW-0547">Nucleotide-binding</keyword>
<dbReference type="GO" id="GO:1990077">
    <property type="term" value="C:primosome complex"/>
    <property type="evidence" value="ECO:0007669"/>
    <property type="project" value="UniProtKB-KW"/>
</dbReference>
<comment type="caution">
    <text evidence="13">The sequence shown here is derived from an EMBL/GenBank/DDBJ whole genome shotgun (WGS) entry which is preliminary data.</text>
</comment>
<evidence type="ECO:0000256" key="10">
    <source>
        <dbReference type="ARBA" id="ARBA00044969"/>
    </source>
</evidence>
<keyword evidence="8" id="KW-0238">DNA-binding</keyword>
<dbReference type="Proteomes" id="UP000236268">
    <property type="component" value="Unassembled WGS sequence"/>
</dbReference>
<evidence type="ECO:0000256" key="8">
    <source>
        <dbReference type="ARBA" id="ARBA00023125"/>
    </source>
</evidence>
<keyword evidence="5" id="KW-0378">Hydrolase</keyword>
<protein>
    <recommendedName>
        <fullName evidence="10">DNA 5'-3' helicase</fullName>
        <ecNumber evidence="10">5.6.2.3</ecNumber>
    </recommendedName>
</protein>
<dbReference type="InterPro" id="IPR003593">
    <property type="entry name" value="AAA+_ATPase"/>
</dbReference>
<comment type="similarity">
    <text evidence="1">Belongs to the helicase family. DnaB subfamily.</text>
</comment>
<dbReference type="InterPro" id="IPR007694">
    <property type="entry name" value="DNA_helicase_DnaB-like_C"/>
</dbReference>
<dbReference type="InterPro" id="IPR016136">
    <property type="entry name" value="DNA_helicase_N/primase_C"/>
</dbReference>
<dbReference type="Gene3D" id="3.40.50.300">
    <property type="entry name" value="P-loop containing nucleotide triphosphate hydrolases"/>
    <property type="match status" value="1"/>
</dbReference>
<reference evidence="13 14" key="1">
    <citation type="submission" date="2018-01" db="EMBL/GenBank/DDBJ databases">
        <title>Whole genome sequence of Azospirillum brasilense REC3 isolated from strawberry roots.</title>
        <authorList>
            <person name="Fontana C.A."/>
            <person name="Salazar S.M."/>
            <person name="Bassi D."/>
            <person name="Puglisi E."/>
            <person name="Lovaisa N.C."/>
            <person name="Toffoli L.M."/>
            <person name="Pedraza R."/>
            <person name="Cocconcelli P.S."/>
        </authorList>
    </citation>
    <scope>NUCLEOTIDE SEQUENCE [LARGE SCALE GENOMIC DNA]</scope>
    <source>
        <strain evidence="13 14">REC3</strain>
    </source>
</reference>
<dbReference type="GO" id="GO:0043139">
    <property type="term" value="F:5'-3' DNA helicase activity"/>
    <property type="evidence" value="ECO:0007669"/>
    <property type="project" value="UniProtKB-EC"/>
</dbReference>
<dbReference type="GO" id="GO:0005829">
    <property type="term" value="C:cytosol"/>
    <property type="evidence" value="ECO:0007669"/>
    <property type="project" value="TreeGrafter"/>
</dbReference>
<proteinExistence type="inferred from homology"/>
<dbReference type="PANTHER" id="PTHR30153">
    <property type="entry name" value="REPLICATIVE DNA HELICASE DNAB"/>
    <property type="match status" value="1"/>
</dbReference>
<gene>
    <name evidence="13" type="ORF">C1S70_19550</name>
</gene>
<dbReference type="GO" id="GO:0006269">
    <property type="term" value="P:DNA replication, synthesis of primer"/>
    <property type="evidence" value="ECO:0007669"/>
    <property type="project" value="UniProtKB-KW"/>
</dbReference>
<keyword evidence="3" id="KW-0235">DNA replication</keyword>
<keyword evidence="2" id="KW-0639">Primosome</keyword>
<name>A0A2K1FXP1_9PROT</name>
<evidence type="ECO:0000256" key="11">
    <source>
        <dbReference type="ARBA" id="ARBA00048954"/>
    </source>
</evidence>
<evidence type="ECO:0000256" key="7">
    <source>
        <dbReference type="ARBA" id="ARBA00022840"/>
    </source>
</evidence>
<keyword evidence="7" id="KW-0067">ATP-binding</keyword>
<evidence type="ECO:0000313" key="13">
    <source>
        <dbReference type="EMBL" id="PNQ97304.1"/>
    </source>
</evidence>
<evidence type="ECO:0000313" key="14">
    <source>
        <dbReference type="Proteomes" id="UP000236268"/>
    </source>
</evidence>
<evidence type="ECO:0000256" key="6">
    <source>
        <dbReference type="ARBA" id="ARBA00022806"/>
    </source>
</evidence>
<dbReference type="GO" id="GO:0003677">
    <property type="term" value="F:DNA binding"/>
    <property type="evidence" value="ECO:0007669"/>
    <property type="project" value="UniProtKB-KW"/>
</dbReference>
<keyword evidence="9" id="KW-0413">Isomerase</keyword>
<accession>A0A2K1FXP1</accession>
<evidence type="ECO:0000256" key="2">
    <source>
        <dbReference type="ARBA" id="ARBA00022515"/>
    </source>
</evidence>
<dbReference type="InterPro" id="IPR027417">
    <property type="entry name" value="P-loop_NTPase"/>
</dbReference>
<evidence type="ECO:0000256" key="1">
    <source>
        <dbReference type="ARBA" id="ARBA00008428"/>
    </source>
</evidence>
<feature type="domain" description="SF4 helicase" evidence="12">
    <location>
        <begin position="179"/>
        <end position="467"/>
    </location>
</feature>
<dbReference type="SMART" id="SM00382">
    <property type="entry name" value="AAA"/>
    <property type="match status" value="1"/>
</dbReference>
<dbReference type="SUPFAM" id="SSF52540">
    <property type="entry name" value="P-loop containing nucleoside triphosphate hydrolases"/>
    <property type="match status" value="1"/>
</dbReference>
<comment type="catalytic activity">
    <reaction evidence="11">
        <text>ATP + H2O = ADP + phosphate + H(+)</text>
        <dbReference type="Rhea" id="RHEA:13065"/>
        <dbReference type="ChEBI" id="CHEBI:15377"/>
        <dbReference type="ChEBI" id="CHEBI:15378"/>
        <dbReference type="ChEBI" id="CHEBI:30616"/>
        <dbReference type="ChEBI" id="CHEBI:43474"/>
        <dbReference type="ChEBI" id="CHEBI:456216"/>
        <dbReference type="EC" id="5.6.2.3"/>
    </reaction>
</comment>
<evidence type="ECO:0000259" key="12">
    <source>
        <dbReference type="PROSITE" id="PS51199"/>
    </source>
</evidence>
<sequence>MTTDATSLPHNEDIEQALLGALLFGGAYHRIAGALRPEHFYDEAHGEVFAVIAELAEAGRTVNPLTVCQALGEISLFTANGGTRAYLECLEGAYITPKAASDYAGVIRDLHQRRQLACMAEWLKAQALKPDLDRNAASLVAQAQSELDLLESGPSSRDTATMADVMNDAFAAIERAQVSVDGVSGIPSGLIDLDRATGGFQPSELIIIAGRPSMGKTVLATTACVNATLQGYVIRFNSLEMGTASLGQRLLAARSGVTMQDQRRRLALSQLAALEEARRYYIALPLAIDADSGLTVAQIRARARAHKRRHGLSMLVIDYLGLIVPDDPRMNKVHQVEEVTKALKATAKELEIPIVLLCQLSRQVEQREDKRPQLADLRDSGAIEQDADVVMFVYREHYYLSRCEPVRRPDEAQDKFNARYVDWQGREEASRNIGEVIIAKNRQGEIGHVRLRFDGCRQMFESLEDGR</sequence>
<dbReference type="InterPro" id="IPR036185">
    <property type="entry name" value="DNA_heli_DnaB-like_N_sf"/>
</dbReference>
<dbReference type="EMBL" id="POWG01000021">
    <property type="protein sequence ID" value="PNQ97304.1"/>
    <property type="molecule type" value="Genomic_DNA"/>
</dbReference>
<dbReference type="InterPro" id="IPR007693">
    <property type="entry name" value="DNA_helicase_DnaB-like_N"/>
</dbReference>
<dbReference type="Gene3D" id="1.10.860.10">
    <property type="entry name" value="DNAb Helicase, Chain A"/>
    <property type="match status" value="1"/>
</dbReference>
<dbReference type="CDD" id="cd00984">
    <property type="entry name" value="DnaB_C"/>
    <property type="match status" value="1"/>
</dbReference>
<dbReference type="EC" id="5.6.2.3" evidence="10"/>
<dbReference type="Pfam" id="PF00772">
    <property type="entry name" value="DnaB"/>
    <property type="match status" value="1"/>
</dbReference>
<evidence type="ECO:0000256" key="4">
    <source>
        <dbReference type="ARBA" id="ARBA00022741"/>
    </source>
</evidence>
<evidence type="ECO:0000256" key="3">
    <source>
        <dbReference type="ARBA" id="ARBA00022705"/>
    </source>
</evidence>
<evidence type="ECO:0000256" key="9">
    <source>
        <dbReference type="ARBA" id="ARBA00023235"/>
    </source>
</evidence>